<accession>A0ACB8S1A8</accession>
<name>A0ACB8S1A8_9AGAM</name>
<proteinExistence type="predicted"/>
<gene>
    <name evidence="1" type="ORF">FA95DRAFT_707112</name>
</gene>
<reference evidence="1" key="2">
    <citation type="journal article" date="2022" name="New Phytol.">
        <title>Evolutionary transition to the ectomycorrhizal habit in the genomes of a hyperdiverse lineage of mushroom-forming fungi.</title>
        <authorList>
            <person name="Looney B."/>
            <person name="Miyauchi S."/>
            <person name="Morin E."/>
            <person name="Drula E."/>
            <person name="Courty P.E."/>
            <person name="Kohler A."/>
            <person name="Kuo A."/>
            <person name="LaButti K."/>
            <person name="Pangilinan J."/>
            <person name="Lipzen A."/>
            <person name="Riley R."/>
            <person name="Andreopoulos W."/>
            <person name="He G."/>
            <person name="Johnson J."/>
            <person name="Nolan M."/>
            <person name="Tritt A."/>
            <person name="Barry K.W."/>
            <person name="Grigoriev I.V."/>
            <person name="Nagy L.G."/>
            <person name="Hibbett D."/>
            <person name="Henrissat B."/>
            <person name="Matheny P.B."/>
            <person name="Labbe J."/>
            <person name="Martin F.M."/>
        </authorList>
    </citation>
    <scope>NUCLEOTIDE SEQUENCE</scope>
    <source>
        <strain evidence="1">FP105234-sp</strain>
    </source>
</reference>
<dbReference type="Proteomes" id="UP000814033">
    <property type="component" value="Unassembled WGS sequence"/>
</dbReference>
<protein>
    <submittedName>
        <fullName evidence="1">Uncharacterized protein</fullName>
    </submittedName>
</protein>
<organism evidence="1 2">
    <name type="scientific">Auriscalpium vulgare</name>
    <dbReference type="NCBI Taxonomy" id="40419"/>
    <lineage>
        <taxon>Eukaryota</taxon>
        <taxon>Fungi</taxon>
        <taxon>Dikarya</taxon>
        <taxon>Basidiomycota</taxon>
        <taxon>Agaricomycotina</taxon>
        <taxon>Agaricomycetes</taxon>
        <taxon>Russulales</taxon>
        <taxon>Auriscalpiaceae</taxon>
        <taxon>Auriscalpium</taxon>
    </lineage>
</organism>
<comment type="caution">
    <text evidence="1">The sequence shown here is derived from an EMBL/GenBank/DDBJ whole genome shotgun (WGS) entry which is preliminary data.</text>
</comment>
<keyword evidence="2" id="KW-1185">Reference proteome</keyword>
<evidence type="ECO:0000313" key="2">
    <source>
        <dbReference type="Proteomes" id="UP000814033"/>
    </source>
</evidence>
<sequence length="190" mass="21140">MAVCGCRCGRKGPITCDCDPAPPLRGTHPSREFPVCPRSRTRATPLSRAHRSPVPAPVRLPRRTRTALRGSLSPHATGRARLCQQESGASRPRGSQRAAPEDSRWIARRRDQKGLILMQPARYSALSRPRFSYPRRQPTTRRQRGLDTDSALGTARPKRTLRNAPARCGLACDGSPRITAVCWQFSLQRI</sequence>
<evidence type="ECO:0000313" key="1">
    <source>
        <dbReference type="EMBL" id="KAI0050069.1"/>
    </source>
</evidence>
<reference evidence="1" key="1">
    <citation type="submission" date="2021-02" db="EMBL/GenBank/DDBJ databases">
        <authorList>
            <consortium name="DOE Joint Genome Institute"/>
            <person name="Ahrendt S."/>
            <person name="Looney B.P."/>
            <person name="Miyauchi S."/>
            <person name="Morin E."/>
            <person name="Drula E."/>
            <person name="Courty P.E."/>
            <person name="Chicoki N."/>
            <person name="Fauchery L."/>
            <person name="Kohler A."/>
            <person name="Kuo A."/>
            <person name="Labutti K."/>
            <person name="Pangilinan J."/>
            <person name="Lipzen A."/>
            <person name="Riley R."/>
            <person name="Andreopoulos W."/>
            <person name="He G."/>
            <person name="Johnson J."/>
            <person name="Barry K.W."/>
            <person name="Grigoriev I.V."/>
            <person name="Nagy L."/>
            <person name="Hibbett D."/>
            <person name="Henrissat B."/>
            <person name="Matheny P.B."/>
            <person name="Labbe J."/>
            <person name="Martin F."/>
        </authorList>
    </citation>
    <scope>NUCLEOTIDE SEQUENCE</scope>
    <source>
        <strain evidence="1">FP105234-sp</strain>
    </source>
</reference>
<dbReference type="EMBL" id="MU275866">
    <property type="protein sequence ID" value="KAI0050069.1"/>
    <property type="molecule type" value="Genomic_DNA"/>
</dbReference>